<dbReference type="HAMAP" id="MF_00853">
    <property type="entry name" value="HemG"/>
    <property type="match status" value="1"/>
</dbReference>
<dbReference type="GO" id="GO:0004729">
    <property type="term" value="F:oxygen-dependent protoporphyrinogen oxidase activity"/>
    <property type="evidence" value="ECO:0007669"/>
    <property type="project" value="UniProtKB-EC"/>
</dbReference>
<dbReference type="GO" id="GO:0070819">
    <property type="term" value="F:menaquinone-dependent protoporphyrinogen oxidase activity"/>
    <property type="evidence" value="ECO:0007669"/>
    <property type="project" value="InterPro"/>
</dbReference>
<dbReference type="InterPro" id="IPR029039">
    <property type="entry name" value="Flavoprotein-like_sf"/>
</dbReference>
<keyword evidence="7" id="KW-1133">Transmembrane helix</keyword>
<evidence type="ECO:0000256" key="6">
    <source>
        <dbReference type="ARBA" id="ARBA00023244"/>
    </source>
</evidence>
<feature type="transmembrane region" description="Helical" evidence="7">
    <location>
        <begin position="115"/>
        <end position="135"/>
    </location>
</feature>
<proteinExistence type="inferred from homology"/>
<dbReference type="GO" id="GO:0010181">
    <property type="term" value="F:FMN binding"/>
    <property type="evidence" value="ECO:0007669"/>
    <property type="project" value="InterPro"/>
</dbReference>
<dbReference type="GO" id="GO:0006782">
    <property type="term" value="P:protoporphyrinogen IX biosynthetic process"/>
    <property type="evidence" value="ECO:0007669"/>
    <property type="project" value="InterPro"/>
</dbReference>
<evidence type="ECO:0000256" key="5">
    <source>
        <dbReference type="ARBA" id="ARBA00023136"/>
    </source>
</evidence>
<dbReference type="NCBIfam" id="NF008316">
    <property type="entry name" value="PRK11104.1"/>
    <property type="match status" value="1"/>
</dbReference>
<dbReference type="InterPro" id="IPR044264">
    <property type="entry name" value="HemG"/>
</dbReference>
<keyword evidence="1" id="KW-0285">Flavoprotein</keyword>
<dbReference type="InterPro" id="IPR052200">
    <property type="entry name" value="Protoporphyrinogen_IX_DH"/>
</dbReference>
<feature type="domain" description="Flavodoxin" evidence="8">
    <location>
        <begin position="10"/>
        <end position="159"/>
    </location>
</feature>
<keyword evidence="6" id="KW-0627">Porphyrin biosynthesis</keyword>
<evidence type="ECO:0000259" key="8">
    <source>
        <dbReference type="Pfam" id="PF12724"/>
    </source>
</evidence>
<evidence type="ECO:0000256" key="7">
    <source>
        <dbReference type="SAM" id="Phobius"/>
    </source>
</evidence>
<keyword evidence="2" id="KW-0288">FMN</keyword>
<protein>
    <submittedName>
        <fullName evidence="9">Protoporphyrinogen oxidase</fullName>
        <ecNumber evidence="9">1.3.3.4</ecNumber>
    </submittedName>
</protein>
<keyword evidence="4 9" id="KW-0560">Oxidoreductase</keyword>
<dbReference type="Pfam" id="PF12724">
    <property type="entry name" value="Flavodoxin_5"/>
    <property type="match status" value="1"/>
</dbReference>
<evidence type="ECO:0000256" key="1">
    <source>
        <dbReference type="ARBA" id="ARBA00022630"/>
    </source>
</evidence>
<name>G1C9N9_9TRYP</name>
<dbReference type="EC" id="1.3.3.4" evidence="9"/>
<evidence type="ECO:0000256" key="3">
    <source>
        <dbReference type="ARBA" id="ARBA00022741"/>
    </source>
</evidence>
<sequence>MTSQNNNKYLMLYSTTDGHTKTIMDTMAKQIMEEAKVHCDVVNLDDGEKYDLGAYAKVMLGASIRYGYFSKAFHAYTAKHADELNSMPSAFFGVNLTARKEDKNTAMTNAYTRKFLNQSMWVPSLSGVFAGALWYPRYGLFDRVMIQFIMKVTGGETDATKEVVYTDWDAVRKFASDFAKLPATSPPRSKPAGAAEASRLSAYGTGARVALAVVGISAAVVVGRRLILAKRH</sequence>
<reference evidence="9" key="1">
    <citation type="journal article" date="2011" name="PLoS ONE">
        <title>Identification and Phylogenetic Analysis of Heme Synthesis Genes in Trypanosomatids and Their Bacterial Endosymbionts.</title>
        <authorList>
            <person name="Alves J.M.P."/>
            <person name="Voegtly L.J."/>
            <person name="Matveyev A.V."/>
            <person name="Lara A.M."/>
            <person name="da Silva F.M."/>
            <person name="Serrano M.G."/>
            <person name="Buck G.A."/>
            <person name="Teixeira M.M.G."/>
            <person name="Camargo E.P."/>
        </authorList>
    </citation>
    <scope>NUCLEOTIDE SEQUENCE</scope>
    <source>
        <strain evidence="9">TCC037E</strain>
    </source>
</reference>
<dbReference type="Gene3D" id="3.40.50.360">
    <property type="match status" value="1"/>
</dbReference>
<dbReference type="InterPro" id="IPR026816">
    <property type="entry name" value="Flavodoxin_dom"/>
</dbReference>
<dbReference type="EMBL" id="JF756634">
    <property type="protein sequence ID" value="AEM25292.1"/>
    <property type="molecule type" value="Genomic_DNA"/>
</dbReference>
<feature type="transmembrane region" description="Helical" evidence="7">
    <location>
        <begin position="209"/>
        <end position="227"/>
    </location>
</feature>
<dbReference type="AlphaFoldDB" id="G1C9N9"/>
<organism evidence="9">
    <name type="scientific">Crithidia acanthocephali</name>
    <dbReference type="NCBI Taxonomy" id="59798"/>
    <lineage>
        <taxon>Eukaryota</taxon>
        <taxon>Discoba</taxon>
        <taxon>Euglenozoa</taxon>
        <taxon>Kinetoplastea</taxon>
        <taxon>Metakinetoplastina</taxon>
        <taxon>Trypanosomatida</taxon>
        <taxon>Trypanosomatidae</taxon>
        <taxon>Leishmaniinae</taxon>
        <taxon>Crithidia</taxon>
    </lineage>
</organism>
<dbReference type="SUPFAM" id="SSF52218">
    <property type="entry name" value="Flavoproteins"/>
    <property type="match status" value="1"/>
</dbReference>
<keyword evidence="5 7" id="KW-0472">Membrane</keyword>
<evidence type="ECO:0000313" key="9">
    <source>
        <dbReference type="EMBL" id="AEM25292.1"/>
    </source>
</evidence>
<gene>
    <name evidence="9" type="primary">PPOX</name>
</gene>
<evidence type="ECO:0000256" key="2">
    <source>
        <dbReference type="ARBA" id="ARBA00022643"/>
    </source>
</evidence>
<dbReference type="PANTHER" id="PTHR38030:SF2">
    <property type="entry name" value="PROTOPORPHYRINOGEN IX DEHYDROGENASE [QUINONE]"/>
    <property type="match status" value="1"/>
</dbReference>
<evidence type="ECO:0000256" key="4">
    <source>
        <dbReference type="ARBA" id="ARBA00023002"/>
    </source>
</evidence>
<dbReference type="PANTHER" id="PTHR38030">
    <property type="entry name" value="PROTOPORPHYRINOGEN IX DEHYDROGENASE [MENAQUINONE]"/>
    <property type="match status" value="1"/>
</dbReference>
<accession>G1C9N9</accession>
<keyword evidence="3" id="KW-0547">Nucleotide-binding</keyword>
<keyword evidence="7" id="KW-0812">Transmembrane</keyword>